<organism evidence="1 2">
    <name type="scientific">Streptomyces gibsoniae</name>
    <dbReference type="NCBI Taxonomy" id="3075529"/>
    <lineage>
        <taxon>Bacteria</taxon>
        <taxon>Bacillati</taxon>
        <taxon>Actinomycetota</taxon>
        <taxon>Actinomycetes</taxon>
        <taxon>Kitasatosporales</taxon>
        <taxon>Streptomycetaceae</taxon>
        <taxon>Streptomyces</taxon>
    </lineage>
</organism>
<evidence type="ECO:0000313" key="2">
    <source>
        <dbReference type="Proteomes" id="UP001183809"/>
    </source>
</evidence>
<dbReference type="Proteomes" id="UP001183809">
    <property type="component" value="Unassembled WGS sequence"/>
</dbReference>
<reference evidence="2" key="1">
    <citation type="submission" date="2023-07" db="EMBL/GenBank/DDBJ databases">
        <title>30 novel species of actinomycetes from the DSMZ collection.</title>
        <authorList>
            <person name="Nouioui I."/>
        </authorList>
    </citation>
    <scope>NUCLEOTIDE SEQUENCE [LARGE SCALE GENOMIC DNA]</scope>
    <source>
        <strain evidence="2">DSM 41699</strain>
    </source>
</reference>
<protein>
    <submittedName>
        <fullName evidence="1">Uncharacterized protein</fullName>
    </submittedName>
</protein>
<name>A0ABU2U7N0_9ACTN</name>
<evidence type="ECO:0000313" key="1">
    <source>
        <dbReference type="EMBL" id="MDT0469236.1"/>
    </source>
</evidence>
<comment type="caution">
    <text evidence="1">The sequence shown here is derived from an EMBL/GenBank/DDBJ whole genome shotgun (WGS) entry which is preliminary data.</text>
</comment>
<sequence length="85" mass="9532">MRPSQLRDLNVRTAVLSFLVAKGFNDMETPQEPLFPIADRSRFWHAALVPTTDGYLPEGAVVDHRGQLLRALTATRHRLHPETAG</sequence>
<dbReference type="EMBL" id="JAVREY010000099">
    <property type="protein sequence ID" value="MDT0469236.1"/>
    <property type="molecule type" value="Genomic_DNA"/>
</dbReference>
<gene>
    <name evidence="1" type="ORF">RM764_40810</name>
</gene>
<dbReference type="RefSeq" id="WP_311700672.1">
    <property type="nucleotide sequence ID" value="NZ_JAVREY010000099.1"/>
</dbReference>
<accession>A0ABU2U7N0</accession>
<keyword evidence="2" id="KW-1185">Reference proteome</keyword>
<proteinExistence type="predicted"/>